<keyword evidence="3" id="KW-1185">Reference proteome</keyword>
<dbReference type="GeneID" id="64638281"/>
<dbReference type="OrthoDB" id="2687273at2759"/>
<feature type="region of interest" description="Disordered" evidence="1">
    <location>
        <begin position="1"/>
        <end position="21"/>
    </location>
</feature>
<dbReference type="RefSeq" id="XP_041187144.1">
    <property type="nucleotide sequence ID" value="XM_041344265.1"/>
</dbReference>
<comment type="caution">
    <text evidence="2">The sequence shown here is derived from an EMBL/GenBank/DDBJ whole genome shotgun (WGS) entry which is preliminary data.</text>
</comment>
<evidence type="ECO:0000313" key="2">
    <source>
        <dbReference type="EMBL" id="KAG1805222.1"/>
    </source>
</evidence>
<accession>A0A9P7DWY9</accession>
<proteinExistence type="predicted"/>
<organism evidence="2 3">
    <name type="scientific">Suillus subaureus</name>
    <dbReference type="NCBI Taxonomy" id="48587"/>
    <lineage>
        <taxon>Eukaryota</taxon>
        <taxon>Fungi</taxon>
        <taxon>Dikarya</taxon>
        <taxon>Basidiomycota</taxon>
        <taxon>Agaricomycotina</taxon>
        <taxon>Agaricomycetes</taxon>
        <taxon>Agaricomycetidae</taxon>
        <taxon>Boletales</taxon>
        <taxon>Suillineae</taxon>
        <taxon>Suillaceae</taxon>
        <taxon>Suillus</taxon>
    </lineage>
</organism>
<sequence>MSEWSGGISRRPTAVRRTPAKRSVIISSSPRHQIHSPTIGHQQPIFLRHVRELFHSTSHVNSVPLVQPRDLWEFSATLPLPPNRSALQQAATQLDHFETSSPPRHSNGITQFLRQGLSFRRSGPQHELPVIEVAPGRKFTVTQSFLFLVALFLMRVQ</sequence>
<evidence type="ECO:0000313" key="3">
    <source>
        <dbReference type="Proteomes" id="UP000807769"/>
    </source>
</evidence>
<reference evidence="2" key="1">
    <citation type="journal article" date="2020" name="New Phytol.">
        <title>Comparative genomics reveals dynamic genome evolution in host specialist ectomycorrhizal fungi.</title>
        <authorList>
            <person name="Lofgren L.A."/>
            <person name="Nguyen N.H."/>
            <person name="Vilgalys R."/>
            <person name="Ruytinx J."/>
            <person name="Liao H.L."/>
            <person name="Branco S."/>
            <person name="Kuo A."/>
            <person name="LaButti K."/>
            <person name="Lipzen A."/>
            <person name="Andreopoulos W."/>
            <person name="Pangilinan J."/>
            <person name="Riley R."/>
            <person name="Hundley H."/>
            <person name="Na H."/>
            <person name="Barry K."/>
            <person name="Grigoriev I.V."/>
            <person name="Stajich J.E."/>
            <person name="Kennedy P.G."/>
        </authorList>
    </citation>
    <scope>NUCLEOTIDE SEQUENCE</scope>
    <source>
        <strain evidence="2">MN1</strain>
    </source>
</reference>
<dbReference type="EMBL" id="JABBWG010000055">
    <property type="protein sequence ID" value="KAG1805222.1"/>
    <property type="molecule type" value="Genomic_DNA"/>
</dbReference>
<evidence type="ECO:0000256" key="1">
    <source>
        <dbReference type="SAM" id="MobiDB-lite"/>
    </source>
</evidence>
<dbReference type="AlphaFoldDB" id="A0A9P7DWY9"/>
<gene>
    <name evidence="2" type="ORF">BJ212DRAFT_880002</name>
</gene>
<protein>
    <submittedName>
        <fullName evidence="2">Uncharacterized protein</fullName>
    </submittedName>
</protein>
<name>A0A9P7DWY9_9AGAM</name>
<dbReference type="Proteomes" id="UP000807769">
    <property type="component" value="Unassembled WGS sequence"/>
</dbReference>